<dbReference type="AlphaFoldDB" id="A0A109B8W2"/>
<protein>
    <submittedName>
        <fullName evidence="1">Uncharacterized protein</fullName>
    </submittedName>
</protein>
<accession>A0A109B8W2</accession>
<dbReference type="STRING" id="121290.APY04_3363"/>
<proteinExistence type="predicted"/>
<organism evidence="1 2">
    <name type="scientific">Hyphomicrobium sulfonivorans</name>
    <dbReference type="NCBI Taxonomy" id="121290"/>
    <lineage>
        <taxon>Bacteria</taxon>
        <taxon>Pseudomonadati</taxon>
        <taxon>Pseudomonadota</taxon>
        <taxon>Alphaproteobacteria</taxon>
        <taxon>Hyphomicrobiales</taxon>
        <taxon>Hyphomicrobiaceae</taxon>
        <taxon>Hyphomicrobium</taxon>
    </lineage>
</organism>
<evidence type="ECO:0000313" key="1">
    <source>
        <dbReference type="EMBL" id="KWT64351.1"/>
    </source>
</evidence>
<gene>
    <name evidence="1" type="ORF">APY04_3363</name>
</gene>
<comment type="caution">
    <text evidence="1">The sequence shown here is derived from an EMBL/GenBank/DDBJ whole genome shotgun (WGS) entry which is preliminary data.</text>
</comment>
<keyword evidence="2" id="KW-1185">Reference proteome</keyword>
<dbReference type="PATRIC" id="fig|121290.4.peg.796"/>
<dbReference type="EMBL" id="LMTR01000093">
    <property type="protein sequence ID" value="KWT64351.1"/>
    <property type="molecule type" value="Genomic_DNA"/>
</dbReference>
<dbReference type="Proteomes" id="UP000059074">
    <property type="component" value="Unassembled WGS sequence"/>
</dbReference>
<evidence type="ECO:0000313" key="2">
    <source>
        <dbReference type="Proteomes" id="UP000059074"/>
    </source>
</evidence>
<sequence>MNAFPGDAAIIALAAPIAGDAVAGFRKSTEILVPMWMISQCFARSWRGRGLAA</sequence>
<name>A0A109B8W2_HYPSL</name>
<reference evidence="1 2" key="1">
    <citation type="submission" date="2015-10" db="EMBL/GenBank/DDBJ databases">
        <title>Transcriptomic analysis of a linuron degrading triple-species bacterial consortium.</title>
        <authorList>
            <person name="Albers P."/>
        </authorList>
    </citation>
    <scope>NUCLEOTIDE SEQUENCE [LARGE SCALE GENOMIC DNA]</scope>
    <source>
        <strain evidence="1 2">WDL6</strain>
    </source>
</reference>